<dbReference type="KEGG" id="kqi:F1D05_21740"/>
<organism evidence="1 2">
    <name type="scientific">Kribbella qitaiheensis</name>
    <dbReference type="NCBI Taxonomy" id="1544730"/>
    <lineage>
        <taxon>Bacteria</taxon>
        <taxon>Bacillati</taxon>
        <taxon>Actinomycetota</taxon>
        <taxon>Actinomycetes</taxon>
        <taxon>Propionibacteriales</taxon>
        <taxon>Kribbellaceae</taxon>
        <taxon>Kribbella</taxon>
    </lineage>
</organism>
<dbReference type="Proteomes" id="UP000515563">
    <property type="component" value="Chromosome"/>
</dbReference>
<gene>
    <name evidence="1" type="ORF">F1D05_21740</name>
</gene>
<protein>
    <submittedName>
        <fullName evidence="1">HTH domain-containing protein</fullName>
    </submittedName>
</protein>
<reference evidence="1 2" key="2">
    <citation type="journal article" date="2020" name="Microbiol. Resour. Announc.">
        <title>Antarctic desert soil bacteria exhibit high novel natural product potential, evaluated through long-read genome sequencing and comparative genomics.</title>
        <authorList>
            <person name="Benaud N."/>
            <person name="Edwards R.J."/>
            <person name="Amos T.G."/>
            <person name="D'Agostino P.M."/>
            <person name="Gutierrez-Chavez C."/>
            <person name="Montgomery K."/>
            <person name="Nicetic I."/>
            <person name="Ferrari B.C."/>
        </authorList>
    </citation>
    <scope>NUCLEOTIDE SEQUENCE [LARGE SCALE GENOMIC DNA]</scope>
    <source>
        <strain evidence="1 2">SPB151</strain>
    </source>
</reference>
<dbReference type="EMBL" id="CP043661">
    <property type="protein sequence ID" value="QNE20053.1"/>
    <property type="molecule type" value="Genomic_DNA"/>
</dbReference>
<proteinExistence type="predicted"/>
<sequence length="69" mass="7745">MADLSAHEATVVRIKEARAQAIHHTRLARQFAVERRDLMQSLLDQGVSQSDIARELGVSRQAIQKMMAC</sequence>
<keyword evidence="2" id="KW-1185">Reference proteome</keyword>
<evidence type="ECO:0000313" key="1">
    <source>
        <dbReference type="EMBL" id="QNE20053.1"/>
    </source>
</evidence>
<reference evidence="2" key="1">
    <citation type="submission" date="2019-09" db="EMBL/GenBank/DDBJ databases">
        <title>Antimicrobial potential of Antarctic Bacteria.</title>
        <authorList>
            <person name="Benaud N."/>
            <person name="Edwards R.J."/>
            <person name="Ferrari B.C."/>
        </authorList>
    </citation>
    <scope>NUCLEOTIDE SEQUENCE [LARGE SCALE GENOMIC DNA]</scope>
    <source>
        <strain evidence="2">SPB151</strain>
    </source>
</reference>
<dbReference type="RefSeq" id="WP_185441996.1">
    <property type="nucleotide sequence ID" value="NZ_CP043661.1"/>
</dbReference>
<accession>A0A7G6X1D8</accession>
<dbReference type="AlphaFoldDB" id="A0A7G6X1D8"/>
<dbReference type="Gene3D" id="1.10.10.60">
    <property type="entry name" value="Homeodomain-like"/>
    <property type="match status" value="1"/>
</dbReference>
<name>A0A7G6X1D8_9ACTN</name>
<evidence type="ECO:0000313" key="2">
    <source>
        <dbReference type="Proteomes" id="UP000515563"/>
    </source>
</evidence>